<dbReference type="EC" id="2.4.1.-" evidence="11"/>
<dbReference type="GO" id="GO:0005737">
    <property type="term" value="C:cytoplasm"/>
    <property type="evidence" value="ECO:0007669"/>
    <property type="project" value="UniProtKB-SubCell"/>
</dbReference>
<evidence type="ECO:0000256" key="5">
    <source>
        <dbReference type="ARBA" id="ARBA00022490"/>
    </source>
</evidence>
<dbReference type="Gene3D" id="3.40.50.2000">
    <property type="entry name" value="Glycogen Phosphorylase B"/>
    <property type="match status" value="2"/>
</dbReference>
<dbReference type="EMBL" id="AZEQ01000013">
    <property type="protein sequence ID" value="KRL25252.1"/>
    <property type="molecule type" value="Genomic_DNA"/>
</dbReference>
<feature type="domain" description="GtfA extended beta-sheet meander" evidence="13">
    <location>
        <begin position="113"/>
        <end position="201"/>
    </location>
</feature>
<protein>
    <recommendedName>
        <fullName evidence="11">UDP-N-acetylglucosamine--peptide N-acetylglucosaminyltransferase GtfA subunit</fullName>
        <ecNumber evidence="11">2.4.1.-</ecNumber>
    </recommendedName>
    <alternativeName>
        <fullName evidence="11">Glycosyltransferase GtfA</fullName>
    </alternativeName>
</protein>
<keyword evidence="9 11" id="KW-0472">Membrane</keyword>
<dbReference type="HAMAP" id="MF_01472">
    <property type="entry name" value="GtfA"/>
    <property type="match status" value="1"/>
</dbReference>
<evidence type="ECO:0000313" key="14">
    <source>
        <dbReference type="EMBL" id="KRL25252.1"/>
    </source>
</evidence>
<keyword evidence="4 11" id="KW-1003">Cell membrane</keyword>
<dbReference type="Pfam" id="PF22145">
    <property type="entry name" value="GtfA_EBD"/>
    <property type="match status" value="1"/>
</dbReference>
<evidence type="ECO:0000256" key="4">
    <source>
        <dbReference type="ARBA" id="ARBA00022475"/>
    </source>
</evidence>
<dbReference type="PANTHER" id="PTHR12526:SF629">
    <property type="entry name" value="TEICHURONIC ACID BIOSYNTHESIS GLYCOSYLTRANSFERASE TUAH-RELATED"/>
    <property type="match status" value="1"/>
</dbReference>
<dbReference type="SUPFAM" id="SSF53756">
    <property type="entry name" value="UDP-Glycosyltransferase/glycogen phosphorylase"/>
    <property type="match status" value="1"/>
</dbReference>
<comment type="subcellular location">
    <subcellularLocation>
        <location evidence="1 11">Cell membrane</location>
        <topology evidence="1 11">Peripheral membrane protein</topology>
    </subcellularLocation>
    <subcellularLocation>
        <location evidence="11">Cytoplasm</location>
    </subcellularLocation>
    <text evidence="11">Cell membrane association requires GtfB.</text>
</comment>
<feature type="domain" description="Glycosyl transferase family 1" evidence="12">
    <location>
        <begin position="338"/>
        <end position="491"/>
    </location>
</feature>
<dbReference type="GO" id="GO:0016757">
    <property type="term" value="F:glycosyltransferase activity"/>
    <property type="evidence" value="ECO:0007669"/>
    <property type="project" value="UniProtKB-UniRule"/>
</dbReference>
<dbReference type="InterPro" id="IPR014267">
    <property type="entry name" value="GtfA"/>
</dbReference>
<feature type="binding site" evidence="11">
    <location>
        <begin position="399"/>
        <end position="400"/>
    </location>
    <ligand>
        <name>UDP</name>
        <dbReference type="ChEBI" id="CHEBI:58223"/>
    </ligand>
</feature>
<dbReference type="GO" id="GO:0017122">
    <property type="term" value="C:protein N-acetylglucosaminyltransferase complex"/>
    <property type="evidence" value="ECO:0007669"/>
    <property type="project" value="UniProtKB-UniRule"/>
</dbReference>
<dbReference type="InterPro" id="IPR054396">
    <property type="entry name" value="GtfA_EBD"/>
</dbReference>
<evidence type="ECO:0000256" key="9">
    <source>
        <dbReference type="ARBA" id="ARBA00023136"/>
    </source>
</evidence>
<evidence type="ECO:0000256" key="11">
    <source>
        <dbReference type="HAMAP-Rule" id="MF_01472"/>
    </source>
</evidence>
<comment type="pathway">
    <text evidence="2 11">Protein modification; protein glycosylation.</text>
</comment>
<evidence type="ECO:0000259" key="13">
    <source>
        <dbReference type="Pfam" id="PF22145"/>
    </source>
</evidence>
<accession>A0A0R1P4J1</accession>
<evidence type="ECO:0000256" key="3">
    <source>
        <dbReference type="ARBA" id="ARBA00009481"/>
    </source>
</evidence>
<keyword evidence="6 11" id="KW-0328">Glycosyltransferase</keyword>
<keyword evidence="7 11" id="KW-0808">Transferase</keyword>
<keyword evidence="8 11" id="KW-0547">Nucleotide-binding</keyword>
<comment type="caution">
    <text evidence="14">The sequence shown here is derived from an EMBL/GenBank/DDBJ whole genome shotgun (WGS) entry which is preliminary data.</text>
</comment>
<evidence type="ECO:0000259" key="12">
    <source>
        <dbReference type="Pfam" id="PF00534"/>
    </source>
</evidence>
<evidence type="ECO:0000256" key="7">
    <source>
        <dbReference type="ARBA" id="ARBA00022679"/>
    </source>
</evidence>
<dbReference type="NCBIfam" id="TIGR02918">
    <property type="entry name" value="accessory Sec system glycosyltransferase GtfA"/>
    <property type="match status" value="1"/>
</dbReference>
<feature type="binding site" evidence="11">
    <location>
        <position position="256"/>
    </location>
    <ligand>
        <name>N-acetyl-D-glucosamine</name>
        <dbReference type="ChEBI" id="CHEBI:506227"/>
    </ligand>
</feature>
<comment type="catalytic activity">
    <reaction evidence="10 11">
        <text>L-seryl-[protein] + UDP-N-acetyl-alpha-D-glucosamine = 3-O-[N-acetyl-alpha-D-glucosaminyl]-L-seryl-[protein] + UDP + H(+)</text>
        <dbReference type="Rhea" id="RHEA:59872"/>
        <dbReference type="Rhea" id="RHEA-COMP:9863"/>
        <dbReference type="Rhea" id="RHEA-COMP:15471"/>
        <dbReference type="ChEBI" id="CHEBI:15378"/>
        <dbReference type="ChEBI" id="CHEBI:29999"/>
        <dbReference type="ChEBI" id="CHEBI:57705"/>
        <dbReference type="ChEBI" id="CHEBI:58223"/>
        <dbReference type="ChEBI" id="CHEBI:143279"/>
    </reaction>
</comment>
<dbReference type="FunFam" id="3.40.50.2000:FF:000196">
    <property type="entry name" value="UDP-N-acetylglucosamine--peptide N-acetylglucosaminyltransferase GtfA subunit"/>
    <property type="match status" value="1"/>
</dbReference>
<dbReference type="InterPro" id="IPR001296">
    <property type="entry name" value="Glyco_trans_1"/>
</dbReference>
<dbReference type="UniPathway" id="UPA00378"/>
<keyword evidence="5 11" id="KW-0963">Cytoplasm</keyword>
<dbReference type="PANTHER" id="PTHR12526">
    <property type="entry name" value="GLYCOSYLTRANSFERASE"/>
    <property type="match status" value="1"/>
</dbReference>
<feature type="binding site" evidence="11">
    <location>
        <begin position="419"/>
        <end position="422"/>
    </location>
    <ligand>
        <name>N-acetyl-D-glucosamine</name>
        <dbReference type="ChEBI" id="CHEBI:506227"/>
    </ligand>
</feature>
<gene>
    <name evidence="11" type="primary">gtfA</name>
    <name evidence="14" type="ORF">FC47_GL000516</name>
</gene>
<proteinExistence type="inferred from homology"/>
<dbReference type="GO" id="GO:0005886">
    <property type="term" value="C:plasma membrane"/>
    <property type="evidence" value="ECO:0007669"/>
    <property type="project" value="UniProtKB-SubCell"/>
</dbReference>
<evidence type="ECO:0000313" key="15">
    <source>
        <dbReference type="Proteomes" id="UP000050901"/>
    </source>
</evidence>
<comment type="function">
    <text evidence="11">Required for polymorphic O-glycosylation of the serine-rich repeat protein in this bacteria. Catalyzes the first step in glycosylation by transferring N-acetylglucosamine from UDP-GlcNAc to serine residues in the substrate protein. Part of the accessory SecA2/SecY2 system specifically required to export serine-rich repeat cell wall proteins usually encoded upstream in the same operon.</text>
</comment>
<reference evidence="14 15" key="1">
    <citation type="journal article" date="2015" name="Genome Announc.">
        <title>Expanding the biotechnology potential of lactobacilli through comparative genomics of 213 strains and associated genera.</title>
        <authorList>
            <person name="Sun Z."/>
            <person name="Harris H.M."/>
            <person name="McCann A."/>
            <person name="Guo C."/>
            <person name="Argimon S."/>
            <person name="Zhang W."/>
            <person name="Yang X."/>
            <person name="Jeffery I.B."/>
            <person name="Cooney J.C."/>
            <person name="Kagawa T.F."/>
            <person name="Liu W."/>
            <person name="Song Y."/>
            <person name="Salvetti E."/>
            <person name="Wrobel A."/>
            <person name="Rasinkangas P."/>
            <person name="Parkhill J."/>
            <person name="Rea M.C."/>
            <person name="O'Sullivan O."/>
            <person name="Ritari J."/>
            <person name="Douillard F.P."/>
            <person name="Paul Ross R."/>
            <person name="Yang R."/>
            <person name="Briner A.E."/>
            <person name="Felis G.E."/>
            <person name="de Vos W.M."/>
            <person name="Barrangou R."/>
            <person name="Klaenhammer T.R."/>
            <person name="Caufield P.W."/>
            <person name="Cui Y."/>
            <person name="Zhang H."/>
            <person name="O'Toole P.W."/>
        </authorList>
    </citation>
    <scope>NUCLEOTIDE SEQUENCE [LARGE SCALE GENOMIC DNA]</scope>
    <source>
        <strain evidence="14 15">DSM 13345</strain>
    </source>
</reference>
<evidence type="ECO:0000256" key="10">
    <source>
        <dbReference type="ARBA" id="ARBA00052053"/>
    </source>
</evidence>
<sequence length="518" mass="59798">MEKKVLKMTVYNVNLGIGWASSGVEYAQAYRSKVFSRMQIPTKFIFSDLILADNIAELTRNLGFHDQDVIWLYNFFTDIKIAPTTYPLNEFKRAQHFAERNVEATVQNFADGKQVVHYWLPDENLRINVRIYDLATQAIDYAEYVVDSQMVRREFYSYIRYVTEYLSAGNHVYARDFYNEDGSIAYHQYVNGTNEVFELKDQIFYSKTALYAEMIRRLKLTAQDLVILDREDGRGLVSGQLWYQMHSPAKLGVVVHAEHYDEHYTNQTNILWNNYYEYQFTHADQTDCFIVSTPAQKRVLAAQMKKYQHQVPQIAAIPVGSLTKLMPMPYEKRRRHSLITASRLASEKHVDWLIKAVVQAKRAIQDVSLDIYGQGAQNTSLQRLIDELQANEYVHLKGQQNLTAIYQHYAGYIAASTSEGFGLSLMEAVGSGLPMIGFDVPYGNQTFIDPDQNGYRLPYQADWSEERKVRELANAIVSLFSDDQRAAGFSQHSYELAQPYLDEKIAQKWRVLVNEVAK</sequence>
<organism evidence="14 15">
    <name type="scientific">Limosilactobacillus mucosae DSM 13345</name>
    <dbReference type="NCBI Taxonomy" id="1423771"/>
    <lineage>
        <taxon>Bacteria</taxon>
        <taxon>Bacillati</taxon>
        <taxon>Bacillota</taxon>
        <taxon>Bacilli</taxon>
        <taxon>Lactobacillales</taxon>
        <taxon>Lactobacillaceae</taxon>
        <taxon>Limosilactobacillus</taxon>
    </lineage>
</organism>
<evidence type="ECO:0000256" key="8">
    <source>
        <dbReference type="ARBA" id="ARBA00022741"/>
    </source>
</evidence>
<dbReference type="Pfam" id="PF00534">
    <property type="entry name" value="Glycos_transf_1"/>
    <property type="match status" value="1"/>
</dbReference>
<comment type="similarity">
    <text evidence="3 11">Belongs to the glycosyltransferase group 1 family. Glycosyltransferase 4 subfamily.</text>
</comment>
<name>A0A0R1P4J1_LIMMU</name>
<feature type="binding site" evidence="11">
    <location>
        <begin position="23"/>
        <end position="26"/>
    </location>
    <ligand>
        <name>UDP</name>
        <dbReference type="ChEBI" id="CHEBI:58223"/>
    </ligand>
</feature>
<evidence type="ECO:0000256" key="6">
    <source>
        <dbReference type="ARBA" id="ARBA00022676"/>
    </source>
</evidence>
<dbReference type="GO" id="GO:0000166">
    <property type="term" value="F:nucleotide binding"/>
    <property type="evidence" value="ECO:0007669"/>
    <property type="project" value="UniProtKB-KW"/>
</dbReference>
<dbReference type="PATRIC" id="fig|1423771.3.peg.525"/>
<comment type="subunit">
    <text evidence="11">Forms a heterotetramer with 2 subunits each of GtfA and GtfB. Part of the accessory SecA2/SecY2 protein translocation apparatus.</text>
</comment>
<evidence type="ECO:0000256" key="1">
    <source>
        <dbReference type="ARBA" id="ARBA00004202"/>
    </source>
</evidence>
<dbReference type="Proteomes" id="UP000050901">
    <property type="component" value="Unassembled WGS sequence"/>
</dbReference>
<evidence type="ECO:0000256" key="2">
    <source>
        <dbReference type="ARBA" id="ARBA00004922"/>
    </source>
</evidence>
<dbReference type="AlphaFoldDB" id="A0A0R1P4J1"/>